<dbReference type="PROSITE" id="PS50240">
    <property type="entry name" value="TRYPSIN_DOM"/>
    <property type="match status" value="1"/>
</dbReference>
<dbReference type="InterPro" id="IPR001254">
    <property type="entry name" value="Trypsin_dom"/>
</dbReference>
<dbReference type="SUPFAM" id="SSF50494">
    <property type="entry name" value="Trypsin-like serine proteases"/>
    <property type="match status" value="1"/>
</dbReference>
<evidence type="ECO:0000256" key="5">
    <source>
        <dbReference type="ARBA" id="ARBA00022729"/>
    </source>
</evidence>
<evidence type="ECO:0000256" key="10">
    <source>
        <dbReference type="RuleBase" id="RU363034"/>
    </source>
</evidence>
<comment type="subcellular location">
    <subcellularLocation>
        <location evidence="1">Secreted</location>
    </subcellularLocation>
</comment>
<evidence type="ECO:0000259" key="12">
    <source>
        <dbReference type="PROSITE" id="PS50240"/>
    </source>
</evidence>
<evidence type="ECO:0000256" key="7">
    <source>
        <dbReference type="ARBA" id="ARBA00022825"/>
    </source>
</evidence>
<dbReference type="InterPro" id="IPR018114">
    <property type="entry name" value="TRYPSIN_HIS"/>
</dbReference>
<evidence type="ECO:0000256" key="8">
    <source>
        <dbReference type="ARBA" id="ARBA00023145"/>
    </source>
</evidence>
<evidence type="ECO:0000256" key="1">
    <source>
        <dbReference type="ARBA" id="ARBA00004613"/>
    </source>
</evidence>
<dbReference type="CDD" id="cd00190">
    <property type="entry name" value="Tryp_SPc"/>
    <property type="match status" value="1"/>
</dbReference>
<evidence type="ECO:0000256" key="9">
    <source>
        <dbReference type="ARBA" id="ARBA00023157"/>
    </source>
</evidence>
<keyword evidence="5 11" id="KW-0732">Signal</keyword>
<dbReference type="PANTHER" id="PTHR24276">
    <property type="entry name" value="POLYSERASE-RELATED"/>
    <property type="match status" value="1"/>
</dbReference>
<feature type="chain" id="PRO_5003007713" evidence="11">
    <location>
        <begin position="17"/>
        <end position="248"/>
    </location>
</feature>
<dbReference type="InterPro" id="IPR009003">
    <property type="entry name" value="Peptidase_S1_PA"/>
</dbReference>
<comment type="similarity">
    <text evidence="2">Belongs to the peptidase S1 family.</text>
</comment>
<keyword evidence="6 10" id="KW-0378">Hydrolase</keyword>
<dbReference type="SMART" id="SM00020">
    <property type="entry name" value="Tryp_SPc"/>
    <property type="match status" value="1"/>
</dbReference>
<dbReference type="AlphaFoldDB" id="D0EL76"/>
<keyword evidence="9" id="KW-1015">Disulfide bond</keyword>
<dbReference type="Pfam" id="PF00089">
    <property type="entry name" value="Trypsin"/>
    <property type="match status" value="1"/>
</dbReference>
<keyword evidence="7 10" id="KW-0720">Serine protease</keyword>
<dbReference type="PANTHER" id="PTHR24276:SF96">
    <property type="entry name" value="PEPTIDASE S1 DOMAIN-CONTAINING PROTEIN"/>
    <property type="match status" value="1"/>
</dbReference>
<name>D0EL76_CTEFE</name>
<sequence>MKFLVVLCAVLYTCSALPQLKIEERIVGGTPAADGASPYMVSLRQPTTNRHFCGGSLLSKRWVLTAAHCVTVGGHNQVVAVVGTNKLSSGGTTYKAERVVVHERYGNADIDNDLALIKLTQDVVFTDRVQPVTVSRTTVKGGETLRITGWGYTNHGGPVLPDSLQELHVTAQTPSTCQKYTPAATQLCTFLKTGQGVCNGDSGSALLLNGQQVGIASYILNQCAGGFPDYFTRLSLYNDWIDNVMRQY</sequence>
<evidence type="ECO:0000256" key="3">
    <source>
        <dbReference type="ARBA" id="ARBA00022525"/>
    </source>
</evidence>
<dbReference type="FunFam" id="2.40.10.10:FF:000146">
    <property type="entry name" value="Serine protease 53"/>
    <property type="match status" value="1"/>
</dbReference>
<feature type="domain" description="Peptidase S1" evidence="12">
    <location>
        <begin position="26"/>
        <end position="246"/>
    </location>
</feature>
<protein>
    <submittedName>
        <fullName evidence="13">Chymotrypsin</fullName>
    </submittedName>
</protein>
<evidence type="ECO:0000313" key="13">
    <source>
        <dbReference type="EMBL" id="ACX31149.1"/>
    </source>
</evidence>
<dbReference type="EMBL" id="GQ851941">
    <property type="protein sequence ID" value="ACX31149.1"/>
    <property type="molecule type" value="mRNA"/>
</dbReference>
<evidence type="ECO:0000256" key="11">
    <source>
        <dbReference type="SAM" id="SignalP"/>
    </source>
</evidence>
<accession>D0EL76</accession>
<dbReference type="OrthoDB" id="60866at2759"/>
<dbReference type="InterPro" id="IPR033116">
    <property type="entry name" value="TRYPSIN_SER"/>
</dbReference>
<dbReference type="GO" id="GO:0005576">
    <property type="term" value="C:extracellular region"/>
    <property type="evidence" value="ECO:0007669"/>
    <property type="project" value="UniProtKB-SubCell"/>
</dbReference>
<dbReference type="MEROPS" id="S01.166"/>
<dbReference type="InterPro" id="IPR050430">
    <property type="entry name" value="Peptidase_S1"/>
</dbReference>
<proteinExistence type="evidence at transcript level"/>
<dbReference type="Gene3D" id="2.40.10.10">
    <property type="entry name" value="Trypsin-like serine proteases"/>
    <property type="match status" value="2"/>
</dbReference>
<evidence type="ECO:0000256" key="4">
    <source>
        <dbReference type="ARBA" id="ARBA00022670"/>
    </source>
</evidence>
<feature type="signal peptide" evidence="11">
    <location>
        <begin position="1"/>
        <end position="16"/>
    </location>
</feature>
<dbReference type="PROSITE" id="PS00135">
    <property type="entry name" value="TRYPSIN_SER"/>
    <property type="match status" value="1"/>
</dbReference>
<dbReference type="GO" id="GO:0004252">
    <property type="term" value="F:serine-type endopeptidase activity"/>
    <property type="evidence" value="ECO:0007669"/>
    <property type="project" value="InterPro"/>
</dbReference>
<dbReference type="PRINTS" id="PR00722">
    <property type="entry name" value="CHYMOTRYPSIN"/>
</dbReference>
<keyword evidence="8" id="KW-0865">Zymogen</keyword>
<reference evidence="13" key="1">
    <citation type="journal article" date="2009" name="Insect Mol. Biol.">
        <title>Analysis of Rickettsia typhi-infected and uninfected cat flea (Ctenocephalides felis) midgut cDNA libraries: deciphering molecular pathways involved in host response to R. typhi infection.</title>
        <authorList>
            <person name="Dreher-Lesnick S.M."/>
            <person name="Ceraul S.M."/>
            <person name="Lesnick S.C."/>
            <person name="Gillespie J.J."/>
            <person name="Anderson J.M."/>
            <person name="Jochim R.C."/>
            <person name="Valenzuela J.G."/>
            <person name="Azad A.F."/>
        </authorList>
    </citation>
    <scope>NUCLEOTIDE SEQUENCE</scope>
    <source>
        <tissue evidence="13">Midgut</tissue>
    </source>
</reference>
<dbReference type="InterPro" id="IPR001314">
    <property type="entry name" value="Peptidase_S1A"/>
</dbReference>
<dbReference type="InterPro" id="IPR043504">
    <property type="entry name" value="Peptidase_S1_PA_chymotrypsin"/>
</dbReference>
<keyword evidence="3" id="KW-0964">Secreted</keyword>
<keyword evidence="4 10" id="KW-0645">Protease</keyword>
<organism evidence="13">
    <name type="scientific">Ctenocephalides felis</name>
    <name type="common">Cat flea</name>
    <dbReference type="NCBI Taxonomy" id="7515"/>
    <lineage>
        <taxon>Eukaryota</taxon>
        <taxon>Metazoa</taxon>
        <taxon>Ecdysozoa</taxon>
        <taxon>Arthropoda</taxon>
        <taxon>Hexapoda</taxon>
        <taxon>Insecta</taxon>
        <taxon>Pterygota</taxon>
        <taxon>Neoptera</taxon>
        <taxon>Endopterygota</taxon>
        <taxon>Siphonaptera</taxon>
        <taxon>Pulicidae</taxon>
        <taxon>Archaeopsyllinae</taxon>
        <taxon>Ctenocephalides</taxon>
    </lineage>
</organism>
<dbReference type="GO" id="GO:0006508">
    <property type="term" value="P:proteolysis"/>
    <property type="evidence" value="ECO:0007669"/>
    <property type="project" value="UniProtKB-KW"/>
</dbReference>
<dbReference type="PROSITE" id="PS00134">
    <property type="entry name" value="TRYPSIN_HIS"/>
    <property type="match status" value="1"/>
</dbReference>
<evidence type="ECO:0000256" key="6">
    <source>
        <dbReference type="ARBA" id="ARBA00022801"/>
    </source>
</evidence>
<evidence type="ECO:0000256" key="2">
    <source>
        <dbReference type="ARBA" id="ARBA00007664"/>
    </source>
</evidence>